<keyword evidence="4" id="KW-0770">Synapse</keyword>
<protein>
    <submittedName>
        <fullName evidence="11">ELKS/RAB6-interacting/CAST family member 2</fullName>
    </submittedName>
</protein>
<evidence type="ECO:0000256" key="2">
    <source>
        <dbReference type="ARBA" id="ARBA00022490"/>
    </source>
</evidence>
<evidence type="ECO:0000256" key="1">
    <source>
        <dbReference type="ARBA" id="ARBA00004245"/>
    </source>
</evidence>
<keyword evidence="5 9" id="KW-0175">Coiled coil</keyword>
<evidence type="ECO:0000256" key="6">
    <source>
        <dbReference type="ARBA" id="ARBA00023212"/>
    </source>
</evidence>
<evidence type="ECO:0000256" key="3">
    <source>
        <dbReference type="ARBA" id="ARBA00022553"/>
    </source>
</evidence>
<evidence type="ECO:0000256" key="9">
    <source>
        <dbReference type="SAM" id="Coils"/>
    </source>
</evidence>
<dbReference type="GO" id="GO:0048788">
    <property type="term" value="C:cytoskeleton of presynaptic active zone"/>
    <property type="evidence" value="ECO:0007669"/>
    <property type="project" value="TreeGrafter"/>
</dbReference>
<evidence type="ECO:0000256" key="5">
    <source>
        <dbReference type="ARBA" id="ARBA00023054"/>
    </source>
</evidence>
<dbReference type="GO" id="GO:0007274">
    <property type="term" value="P:neuromuscular synaptic transmission"/>
    <property type="evidence" value="ECO:0007669"/>
    <property type="project" value="TreeGrafter"/>
</dbReference>
<keyword evidence="2" id="KW-0963">Cytoplasm</keyword>
<evidence type="ECO:0000313" key="12">
    <source>
        <dbReference type="Proteomes" id="UP000314980"/>
    </source>
</evidence>
<dbReference type="GeneTree" id="ENSGT00650000093320"/>
<dbReference type="Ensembl" id="ENSLCAT00010027601.1">
    <property type="protein sequence ID" value="ENSLCAP00010027027.1"/>
    <property type="gene ID" value="ENSLCAG00010012642.1"/>
</dbReference>
<reference evidence="11" key="3">
    <citation type="submission" date="2025-09" db="UniProtKB">
        <authorList>
            <consortium name="Ensembl"/>
        </authorList>
    </citation>
    <scope>IDENTIFICATION</scope>
</reference>
<keyword evidence="6" id="KW-0206">Cytoskeleton</keyword>
<keyword evidence="3" id="KW-0597">Phosphoprotein</keyword>
<dbReference type="GO" id="GO:0048167">
    <property type="term" value="P:regulation of synaptic plasticity"/>
    <property type="evidence" value="ECO:0007669"/>
    <property type="project" value="TreeGrafter"/>
</dbReference>
<dbReference type="PANTHER" id="PTHR18861">
    <property type="entry name" value="ELKS/RAB6-INTERACTING/CAST PROTEIN"/>
    <property type="match status" value="1"/>
</dbReference>
<keyword evidence="7" id="KW-0966">Cell projection</keyword>
<name>A0A4W6DQF1_LATCA</name>
<organism evidence="11 12">
    <name type="scientific">Lates calcarifer</name>
    <name type="common">Barramundi</name>
    <name type="synonym">Holocentrus calcarifer</name>
    <dbReference type="NCBI Taxonomy" id="8187"/>
    <lineage>
        <taxon>Eukaryota</taxon>
        <taxon>Metazoa</taxon>
        <taxon>Chordata</taxon>
        <taxon>Craniata</taxon>
        <taxon>Vertebrata</taxon>
        <taxon>Euteleostomi</taxon>
        <taxon>Actinopterygii</taxon>
        <taxon>Neopterygii</taxon>
        <taxon>Teleostei</taxon>
        <taxon>Neoteleostei</taxon>
        <taxon>Acanthomorphata</taxon>
        <taxon>Carangaria</taxon>
        <taxon>Carangaria incertae sedis</taxon>
        <taxon>Centropomidae</taxon>
        <taxon>Lates</taxon>
    </lineage>
</organism>
<evidence type="ECO:0000256" key="4">
    <source>
        <dbReference type="ARBA" id="ARBA00023018"/>
    </source>
</evidence>
<gene>
    <name evidence="11" type="primary">ERC2</name>
</gene>
<dbReference type="SUPFAM" id="SSF57997">
    <property type="entry name" value="Tropomyosin"/>
    <property type="match status" value="1"/>
</dbReference>
<evidence type="ECO:0000256" key="10">
    <source>
        <dbReference type="SAM" id="MobiDB-lite"/>
    </source>
</evidence>
<feature type="coiled-coil region" evidence="9">
    <location>
        <begin position="152"/>
        <end position="179"/>
    </location>
</feature>
<evidence type="ECO:0000256" key="8">
    <source>
        <dbReference type="ARBA" id="ARBA00034106"/>
    </source>
</evidence>
<evidence type="ECO:0000313" key="11">
    <source>
        <dbReference type="Ensembl" id="ENSLCAP00010027027.1"/>
    </source>
</evidence>
<proteinExistence type="predicted"/>
<feature type="compositionally biased region" description="Low complexity" evidence="10">
    <location>
        <begin position="13"/>
        <end position="25"/>
    </location>
</feature>
<comment type="subcellular location">
    <subcellularLocation>
        <location evidence="1">Cytoplasm</location>
        <location evidence="1">Cytoskeleton</location>
    </subcellularLocation>
    <subcellularLocation>
        <location evidence="8">Presynapse</location>
    </subcellularLocation>
</comment>
<feature type="coiled-coil region" evidence="9">
    <location>
        <begin position="216"/>
        <end position="283"/>
    </location>
</feature>
<feature type="region of interest" description="Disordered" evidence="10">
    <location>
        <begin position="750"/>
        <end position="802"/>
    </location>
</feature>
<dbReference type="Gene3D" id="1.10.287.1490">
    <property type="match status" value="1"/>
</dbReference>
<dbReference type="GO" id="GO:0098882">
    <property type="term" value="F:structural constituent of presynaptic active zone"/>
    <property type="evidence" value="ECO:0007669"/>
    <property type="project" value="TreeGrafter"/>
</dbReference>
<dbReference type="Pfam" id="PF10174">
    <property type="entry name" value="Cast"/>
    <property type="match status" value="1"/>
</dbReference>
<keyword evidence="12" id="KW-1185">Reference proteome</keyword>
<feature type="compositionally biased region" description="Basic and acidic residues" evidence="10">
    <location>
        <begin position="781"/>
        <end position="802"/>
    </location>
</feature>
<dbReference type="AlphaFoldDB" id="A0A4W6DQF1"/>
<evidence type="ECO:0000256" key="7">
    <source>
        <dbReference type="ARBA" id="ARBA00023273"/>
    </source>
</evidence>
<sequence length="940" mass="107554">MYGSARAVGHIESSPARSPRLPRSPRLGHRRANSGGGGGAGGKTLSMENIQSLNAAYATSGPMYLSDHEGVGSTATYPKGTMTLGRATSRAMYGGRVTAMGSSPNIASVGLPHADLLSYSDLGSLSMLHPHHHQGVPSALLRQAVRGSGGELLEMQAQLREMQRENEMLRRELDLKDSKLGSSTNSIKSFWSPELKKERIMRKEEAARTSILKEQMRVTHEENQHLQMTIQALQDELRTQRDLNHLLQQESGNRSGSEHFTTIELTEENFRRLQAEHDRQAKELFLLRKTLEEMELRIETQKQTLGARDESIKKLLEMLQSKGLPSGPGRASEEEEQERARRIAEAEAQLGHLEVILDQKEKENIHLREELHRRNQLHQDPSKTKALQTIIEMKDTKIASLERNIRDLEDEIQMLKANGLLNTEDREEEIKQMEVYKNHSKFMKTKIDQLKQELSKKESELLALQTKLETLNNQNSDCKQHIEVLKESLTAKEQRAAILQTEVDALRLRLEEKESFLNKKTKQLQDLTEEKGTLAGEIRDMKDMLEVKERKINVLQKKIENLQEQLRDKDKQLGNLKDRVKSLQTDSSNTDTALATLEEALSEKERIIERLKDQREREDRERLEEVESYKKENKDLKEKVNSLQIELTEKESSLIDLKEHASSLASSGLKKDSKLKSLEIAIEQKKEECSKLETQLQKVEQQSGSRGNPEYVDRVKLLEKEVSYYKDEANKAQAEVERLLDILREVETEKNDKDKKIAELERQGGKDQTKKGPNIKLGPQGDKKGLGQDPRKDSSMDGGHHLKLEELMNTLERTRQELDATKQRLSSTQQSLQERDTHLTNMRQERRKQLEEILEMKQQALLAAISEKDANIALLELSASNKKKTQEEVLALKRERDKLMHQLKQHVSTAAQCQGNISLHFSNTKSNFINHCREKEKKWL</sequence>
<reference evidence="11" key="2">
    <citation type="submission" date="2025-08" db="UniProtKB">
        <authorList>
            <consortium name="Ensembl"/>
        </authorList>
    </citation>
    <scope>IDENTIFICATION</scope>
</reference>
<dbReference type="Proteomes" id="UP000314980">
    <property type="component" value="Unassembled WGS sequence"/>
</dbReference>
<accession>A0A4W6DQF1</accession>
<feature type="region of interest" description="Disordered" evidence="10">
    <location>
        <begin position="1"/>
        <end position="45"/>
    </location>
</feature>
<dbReference type="PANTHER" id="PTHR18861:SF3">
    <property type="entry name" value="ERC PROTEIN 2"/>
    <property type="match status" value="1"/>
</dbReference>
<reference evidence="12" key="1">
    <citation type="submission" date="2015-09" db="EMBL/GenBank/DDBJ databases">
        <authorList>
            <person name="Sai Rama Sridatta P."/>
        </authorList>
    </citation>
    <scope>NUCLEOTIDE SEQUENCE [LARGE SCALE GENOMIC DNA]</scope>
</reference>
<dbReference type="InterPro" id="IPR019323">
    <property type="entry name" value="ELKS/CAST"/>
</dbReference>
<feature type="compositionally biased region" description="Basic and acidic residues" evidence="10">
    <location>
        <begin position="750"/>
        <end position="770"/>
    </location>
</feature>
<dbReference type="GO" id="GO:0030424">
    <property type="term" value="C:axon"/>
    <property type="evidence" value="ECO:0007669"/>
    <property type="project" value="UniProtKB-SubCell"/>
</dbReference>